<organism evidence="1 2">
    <name type="scientific">Elasticomyces elasticus</name>
    <dbReference type="NCBI Taxonomy" id="574655"/>
    <lineage>
        <taxon>Eukaryota</taxon>
        <taxon>Fungi</taxon>
        <taxon>Dikarya</taxon>
        <taxon>Ascomycota</taxon>
        <taxon>Pezizomycotina</taxon>
        <taxon>Dothideomycetes</taxon>
        <taxon>Dothideomycetidae</taxon>
        <taxon>Mycosphaerellales</taxon>
        <taxon>Teratosphaeriaceae</taxon>
        <taxon>Elasticomyces</taxon>
    </lineage>
</organism>
<accession>A0AAN7WD83</accession>
<reference evidence="1" key="1">
    <citation type="submission" date="2023-08" db="EMBL/GenBank/DDBJ databases">
        <title>Black Yeasts Isolated from many extreme environments.</title>
        <authorList>
            <person name="Coleine C."/>
            <person name="Stajich J.E."/>
            <person name="Selbmann L."/>
        </authorList>
    </citation>
    <scope>NUCLEOTIDE SEQUENCE</scope>
    <source>
        <strain evidence="1">CCFEE 5810</strain>
    </source>
</reference>
<dbReference type="Proteomes" id="UP001310594">
    <property type="component" value="Unassembled WGS sequence"/>
</dbReference>
<protein>
    <submittedName>
        <fullName evidence="1">Uncharacterized protein</fullName>
    </submittedName>
</protein>
<sequence length="244" mass="26450">MFDAGGQEDGRGTDDAEIELDSSIMLTEVPPPTNAPTSEQFIGPYTRYNVVCNQTFVQQLDQDTLVPGSSVAGYGRDDPTPFMFTCANPGYTVTSLYKHVVAIHARTCTPKKTASLNDTVTQLDAVAPDDPRHCQWFDDSVQCEWLSAATTEKTIRESVARHKRSAHLTSPFQPVGCPEVGCDSTATMPLVVTTVKSTVDWEAYTGAENKREVDQGIRTVARTITLSPSQASADAACVKRAIVT</sequence>
<proteinExistence type="predicted"/>
<evidence type="ECO:0000313" key="1">
    <source>
        <dbReference type="EMBL" id="KAK5701724.1"/>
    </source>
</evidence>
<dbReference type="AlphaFoldDB" id="A0AAN7WD83"/>
<comment type="caution">
    <text evidence="1">The sequence shown here is derived from an EMBL/GenBank/DDBJ whole genome shotgun (WGS) entry which is preliminary data.</text>
</comment>
<evidence type="ECO:0000313" key="2">
    <source>
        <dbReference type="Proteomes" id="UP001310594"/>
    </source>
</evidence>
<gene>
    <name evidence="1" type="ORF">LTR97_004542</name>
</gene>
<dbReference type="EMBL" id="JAVRQU010000006">
    <property type="protein sequence ID" value="KAK5701724.1"/>
    <property type="molecule type" value="Genomic_DNA"/>
</dbReference>
<name>A0AAN7WD83_9PEZI</name>